<organism evidence="1 2">
    <name type="scientific">Helicobacter ganmani</name>
    <dbReference type="NCBI Taxonomy" id="60246"/>
    <lineage>
        <taxon>Bacteria</taxon>
        <taxon>Pseudomonadati</taxon>
        <taxon>Campylobacterota</taxon>
        <taxon>Epsilonproteobacteria</taxon>
        <taxon>Campylobacterales</taxon>
        <taxon>Helicobacteraceae</taxon>
        <taxon>Helicobacter</taxon>
    </lineage>
</organism>
<evidence type="ECO:0000313" key="1">
    <source>
        <dbReference type="EMBL" id="RDU64587.1"/>
    </source>
</evidence>
<keyword evidence="2" id="KW-1185">Reference proteome</keyword>
<evidence type="ECO:0008006" key="3">
    <source>
        <dbReference type="Google" id="ProtNLM"/>
    </source>
</evidence>
<dbReference type="Proteomes" id="UP000256650">
    <property type="component" value="Unassembled WGS sequence"/>
</dbReference>
<reference evidence="1 2" key="1">
    <citation type="submission" date="2018-04" db="EMBL/GenBank/DDBJ databases">
        <title>Novel Campyloabacter and Helicobacter Species and Strains.</title>
        <authorList>
            <person name="Mannion A.J."/>
            <person name="Shen Z."/>
            <person name="Fox J.G."/>
        </authorList>
    </citation>
    <scope>NUCLEOTIDE SEQUENCE [LARGE SCALE GENOMIC DNA]</scope>
    <source>
        <strain evidence="1 2">MIT 99-5101</strain>
    </source>
</reference>
<proteinExistence type="predicted"/>
<protein>
    <recommendedName>
        <fullName evidence="3">Transglycosylase SLT domain-containing protein</fullName>
    </recommendedName>
</protein>
<dbReference type="OrthoDB" id="5347225at2"/>
<dbReference type="EMBL" id="NXLS01000001">
    <property type="protein sequence ID" value="RDU64587.1"/>
    <property type="molecule type" value="Genomic_DNA"/>
</dbReference>
<evidence type="ECO:0000313" key="2">
    <source>
        <dbReference type="Proteomes" id="UP000256650"/>
    </source>
</evidence>
<sequence length="258" mass="29936">MIWIILIFINFSFALPQVEFKNSCVPLAQFSESQKQVLLRSYLAGEQDGFGLTLAAIAWQESCAGVYKMNFQDPSAGNFHAYIPGVINRYPQLKQNGFTQNMVGAMLVENDAFAEQIAIIELKYWQKEHKGNWKNIIKSYNKGYSWQKNEQANLQAEKYYQEVAIRVKQLESYFKGKEAQENRFKISYNTQTTQSKTWEKSQNATQTQLESQDYYAYGEDSVSYDSTLLPIYQVGNEFAEPFKPKKTIIKEFDLIEIY</sequence>
<dbReference type="AlphaFoldDB" id="A0A3D8IH26"/>
<gene>
    <name evidence="1" type="ORF">CQA43_00450</name>
</gene>
<comment type="caution">
    <text evidence="1">The sequence shown here is derived from an EMBL/GenBank/DDBJ whole genome shotgun (WGS) entry which is preliminary data.</text>
</comment>
<accession>A0A3D8IH26</accession>
<name>A0A3D8IH26_9HELI</name>